<proteinExistence type="predicted"/>
<dbReference type="InterPro" id="IPR015947">
    <property type="entry name" value="PUA-like_sf"/>
</dbReference>
<accession>A0A147JW02</accession>
<dbReference type="SUPFAM" id="SSF88697">
    <property type="entry name" value="PUA domain-like"/>
    <property type="match status" value="1"/>
</dbReference>
<dbReference type="Proteomes" id="UP000074294">
    <property type="component" value="Unassembled WGS sequence"/>
</dbReference>
<evidence type="ECO:0000313" key="2">
    <source>
        <dbReference type="Proteomes" id="UP000074294"/>
    </source>
</evidence>
<dbReference type="AlphaFoldDB" id="A0A147JW02"/>
<name>A0A147JW02_HADYE</name>
<dbReference type="STRING" id="1776334.APZ16_04435"/>
<evidence type="ECO:0008006" key="3">
    <source>
        <dbReference type="Google" id="ProtNLM"/>
    </source>
</evidence>
<protein>
    <recommendedName>
        <fullName evidence="3">ASCH domain-containing protein</fullName>
    </recommendedName>
</protein>
<dbReference type="EMBL" id="LQMQ01000038">
    <property type="protein sequence ID" value="KUO40630.1"/>
    <property type="molecule type" value="Genomic_DNA"/>
</dbReference>
<sequence>MTGAISFSPDLLPLIINGTKTITFRRSLYPPGIYAVNGGDLRIRITEAWWTRTEEHAALHFREEGFASPSEFLDFLAKVYGKVPRSGFAHRFVVIE</sequence>
<evidence type="ECO:0000313" key="1">
    <source>
        <dbReference type="EMBL" id="KUO40630.1"/>
    </source>
</evidence>
<comment type="caution">
    <text evidence="1">The sequence shown here is derived from an EMBL/GenBank/DDBJ whole genome shotgun (WGS) entry which is preliminary data.</text>
</comment>
<organism evidence="1 2">
    <name type="scientific">Hadarchaeum yellowstonense</name>
    <dbReference type="NCBI Taxonomy" id="1776334"/>
    <lineage>
        <taxon>Archaea</taxon>
        <taxon>Methanobacteriati</taxon>
        <taxon>Candidatus Hadarchaeota</taxon>
        <taxon>Candidatus Hadarchaeia</taxon>
        <taxon>Candidatus Hadarchaeales</taxon>
        <taxon>Candidatus Hadarchaeaceae</taxon>
        <taxon>Candidatus Hadarchaeum</taxon>
    </lineage>
</organism>
<gene>
    <name evidence="1" type="ORF">APZ16_04435</name>
</gene>
<reference evidence="1 2" key="1">
    <citation type="journal article" date="2016" name="Nat. Microbiol.">
        <title>Genomic inference of the metabolism of cosmopolitan subsurface Archaea, Hadesarchaea.</title>
        <authorList>
            <person name="Baker B.J."/>
            <person name="Saw J.H."/>
            <person name="Lind A.E."/>
            <person name="Lazar C.S."/>
            <person name="Hinrichs K.-U."/>
            <person name="Teske A.P."/>
            <person name="Ettema T.J."/>
        </authorList>
    </citation>
    <scope>NUCLEOTIDE SEQUENCE [LARGE SCALE GENOMIC DNA]</scope>
</reference>